<keyword evidence="2" id="KW-0285">Flavoprotein</keyword>
<dbReference type="InterPro" id="IPR016156">
    <property type="entry name" value="FAD/NAD-linked_Rdtase_dimer_sf"/>
</dbReference>
<dbReference type="InParanoid" id="Q9HLL9"/>
<dbReference type="Pfam" id="PF07992">
    <property type="entry name" value="Pyr_redox_2"/>
    <property type="match status" value="1"/>
</dbReference>
<dbReference type="NCBIfam" id="NF004943">
    <property type="entry name" value="PRK06292.2-1"/>
    <property type="match status" value="1"/>
</dbReference>
<dbReference type="Gene3D" id="3.30.390.30">
    <property type="match status" value="1"/>
</dbReference>
<dbReference type="STRING" id="273075.gene:9571424"/>
<dbReference type="InterPro" id="IPR004099">
    <property type="entry name" value="Pyr_nucl-diS_OxRdtase_dimer"/>
</dbReference>
<dbReference type="InterPro" id="IPR050151">
    <property type="entry name" value="Class-I_Pyr_Nuc-Dis_Oxidored"/>
</dbReference>
<keyword evidence="4" id="KW-0520">NAD</keyword>
<dbReference type="PRINTS" id="PR00368">
    <property type="entry name" value="FADPNR"/>
</dbReference>
<dbReference type="GO" id="GO:0004148">
    <property type="term" value="F:dihydrolipoyl dehydrogenase (NADH) activity"/>
    <property type="evidence" value="ECO:0007669"/>
    <property type="project" value="TreeGrafter"/>
</dbReference>
<evidence type="ECO:0000256" key="4">
    <source>
        <dbReference type="ARBA" id="ARBA00023027"/>
    </source>
</evidence>
<dbReference type="GO" id="GO:0006103">
    <property type="term" value="P:2-oxoglutarate metabolic process"/>
    <property type="evidence" value="ECO:0007669"/>
    <property type="project" value="TreeGrafter"/>
</dbReference>
<dbReference type="OrthoDB" id="27922at2157"/>
<dbReference type="RefSeq" id="WP_010900635.1">
    <property type="nucleotide sequence ID" value="NC_002578.1"/>
</dbReference>
<evidence type="ECO:0000313" key="8">
    <source>
        <dbReference type="Proteomes" id="UP000001024"/>
    </source>
</evidence>
<dbReference type="PaxDb" id="273075-Ta0208"/>
<evidence type="ECO:0000256" key="1">
    <source>
        <dbReference type="ARBA" id="ARBA00007532"/>
    </source>
</evidence>
<dbReference type="HOGENOM" id="CLU_016755_0_2_2"/>
<reference evidence="7 8" key="1">
    <citation type="journal article" date="2000" name="Nature">
        <title>The genome sequence of the thermoacidophilic scavenger Thermoplasma acidophilum.</title>
        <authorList>
            <person name="Ruepp A."/>
            <person name="Graml W."/>
            <person name="Santos-Martinez M.L."/>
            <person name="Koretke K.K."/>
            <person name="Volker C."/>
            <person name="Mewes H.W."/>
            <person name="Frishman D."/>
            <person name="Stocker S."/>
            <person name="Lupas A.N."/>
            <person name="Baumeister W."/>
        </authorList>
    </citation>
    <scope>NUCLEOTIDE SEQUENCE [LARGE SCALE GENOMIC DNA]</scope>
    <source>
        <strain evidence="8">ATCC 25905 / DSM 1728 / JCM 9062 / NBRC 15155 / AMRC-C165</strain>
    </source>
</reference>
<dbReference type="Proteomes" id="UP000001024">
    <property type="component" value="Chromosome"/>
</dbReference>
<protein>
    <submittedName>
        <fullName evidence="7">Dihydrolipoamide dehydrogenase component (E3) related protein</fullName>
    </submittedName>
</protein>
<proteinExistence type="inferred from homology"/>
<evidence type="ECO:0000259" key="5">
    <source>
        <dbReference type="Pfam" id="PF02852"/>
    </source>
</evidence>
<gene>
    <name evidence="7" type="ordered locus">Ta0208</name>
</gene>
<organism evidence="7 8">
    <name type="scientific">Thermoplasma acidophilum (strain ATCC 25905 / DSM 1728 / JCM 9062 / NBRC 15155 / AMRC-C165)</name>
    <dbReference type="NCBI Taxonomy" id="273075"/>
    <lineage>
        <taxon>Archaea</taxon>
        <taxon>Methanobacteriati</taxon>
        <taxon>Thermoplasmatota</taxon>
        <taxon>Thermoplasmata</taxon>
        <taxon>Thermoplasmatales</taxon>
        <taxon>Thermoplasmataceae</taxon>
        <taxon>Thermoplasma</taxon>
    </lineage>
</organism>
<dbReference type="InterPro" id="IPR036188">
    <property type="entry name" value="FAD/NAD-bd_sf"/>
</dbReference>
<feature type="domain" description="FAD/NAD(P)-binding" evidence="6">
    <location>
        <begin position="4"/>
        <end position="316"/>
    </location>
</feature>
<evidence type="ECO:0000259" key="6">
    <source>
        <dbReference type="Pfam" id="PF07992"/>
    </source>
</evidence>
<dbReference type="AlphaFoldDB" id="Q9HLL9"/>
<dbReference type="Pfam" id="PF02852">
    <property type="entry name" value="Pyr_redox_dim"/>
    <property type="match status" value="1"/>
</dbReference>
<dbReference type="PANTHER" id="PTHR22912">
    <property type="entry name" value="DISULFIDE OXIDOREDUCTASE"/>
    <property type="match status" value="1"/>
</dbReference>
<dbReference type="PANTHER" id="PTHR22912:SF151">
    <property type="entry name" value="DIHYDROLIPOYL DEHYDROGENASE, MITOCHONDRIAL"/>
    <property type="match status" value="1"/>
</dbReference>
<dbReference type="KEGG" id="tac:Ta0208"/>
<keyword evidence="8" id="KW-1185">Reference proteome</keyword>
<dbReference type="Gene3D" id="3.50.50.60">
    <property type="entry name" value="FAD/NAD(P)-binding domain"/>
    <property type="match status" value="2"/>
</dbReference>
<feature type="domain" description="Pyridine nucleotide-disulphide oxidoreductase dimerisation" evidence="5">
    <location>
        <begin position="339"/>
        <end position="446"/>
    </location>
</feature>
<sequence length="451" mass="49467">MEEYDVITIGAGGAAYPAAFRLKRSGFSVLMIDKKGVMSGNCLAEGCVPSKAVIETVHNLAKMRHFGDYSIDYSKIVDHKDSVQNIRYEQHDQELKEAGLKIIKGTARIIDDNTVEVSSDTGTSRYRSSSAIIIASGSETFVPKIPGAELAWTSADLYSLKPKVKKLPKSIAIIGGGYIGMETASFMSILGVKVTVIEMLDRVMSTMDEAMVDKLLPLLPKMDIRTASPVQSIERNGSMYHVNFGKEGEKESIEVEAVLMAVGRVPVFPEGIDDLGIEHDRHGIKVNMAMQTNIKNIYATGDVNGITPLFHAAKRQSLVAANNIMANNVPIDYFDPLSVPFTVYTIPQMAYVGILPSQARKMGIEYLETDYQIEKDALAQINNEMFGEIRIFTDKRMKVIGGYVIGNDAGNVINEIALAVSKGLSLRDLAEMAHQHPMTFEGIDSAARKLY</sequence>
<dbReference type="SUPFAM" id="SSF51905">
    <property type="entry name" value="FAD/NAD(P)-binding domain"/>
    <property type="match status" value="1"/>
</dbReference>
<dbReference type="PRINTS" id="PR00411">
    <property type="entry name" value="PNDRDTASEI"/>
</dbReference>
<dbReference type="EnsemblBacteria" id="CAC11354">
    <property type="protein sequence ID" value="CAC11354"/>
    <property type="gene ID" value="CAC11354"/>
</dbReference>
<dbReference type="GO" id="GO:0050660">
    <property type="term" value="F:flavin adenine dinucleotide binding"/>
    <property type="evidence" value="ECO:0007669"/>
    <property type="project" value="TreeGrafter"/>
</dbReference>
<dbReference type="InterPro" id="IPR023753">
    <property type="entry name" value="FAD/NAD-binding_dom"/>
</dbReference>
<keyword evidence="3" id="KW-0274">FAD</keyword>
<comment type="similarity">
    <text evidence="1">Belongs to the class-I pyridine nucleotide-disulfide oxidoreductase family.</text>
</comment>
<dbReference type="FunCoup" id="Q9HLL9">
    <property type="interactions" value="136"/>
</dbReference>
<dbReference type="EMBL" id="AL445063">
    <property type="protein sequence ID" value="CAC11354.1"/>
    <property type="molecule type" value="Genomic_DNA"/>
</dbReference>
<evidence type="ECO:0000313" key="7">
    <source>
        <dbReference type="EMBL" id="CAC11354.1"/>
    </source>
</evidence>
<evidence type="ECO:0000256" key="3">
    <source>
        <dbReference type="ARBA" id="ARBA00022827"/>
    </source>
</evidence>
<dbReference type="SUPFAM" id="SSF55424">
    <property type="entry name" value="FAD/NAD-linked reductases, dimerisation (C-terminal) domain"/>
    <property type="match status" value="1"/>
</dbReference>
<accession>Q9HLL9</accession>
<dbReference type="PIRSF" id="PIRSF000350">
    <property type="entry name" value="Mercury_reductase_MerA"/>
    <property type="match status" value="1"/>
</dbReference>
<evidence type="ECO:0000256" key="2">
    <source>
        <dbReference type="ARBA" id="ARBA00022630"/>
    </source>
</evidence>
<name>Q9HLL9_THEAC</name>
<dbReference type="eggNOG" id="arCOG01068">
    <property type="taxonomic scope" value="Archaea"/>
</dbReference>
<dbReference type="InterPro" id="IPR001100">
    <property type="entry name" value="Pyr_nuc-diS_OxRdtase"/>
</dbReference>